<dbReference type="Gene3D" id="2.60.120.260">
    <property type="entry name" value="Galactose-binding domain-like"/>
    <property type="match status" value="1"/>
</dbReference>
<proteinExistence type="predicted"/>
<feature type="domain" description="PA14" evidence="1">
    <location>
        <begin position="643"/>
        <end position="781"/>
    </location>
</feature>
<dbReference type="InterPro" id="IPR037524">
    <property type="entry name" value="PA14/GLEYA"/>
</dbReference>
<protein>
    <recommendedName>
        <fullName evidence="1">PA14 domain-containing protein</fullName>
    </recommendedName>
</protein>
<dbReference type="Pfam" id="PF07691">
    <property type="entry name" value="PA14"/>
    <property type="match status" value="1"/>
</dbReference>
<dbReference type="Gene3D" id="3.90.182.10">
    <property type="entry name" value="Toxin - Anthrax Protective Antigen,domain 1"/>
    <property type="match status" value="1"/>
</dbReference>
<comment type="caution">
    <text evidence="2">The sequence shown here is derived from an EMBL/GenBank/DDBJ whole genome shotgun (WGS) entry which is preliminary data.</text>
</comment>
<evidence type="ECO:0000313" key="2">
    <source>
        <dbReference type="EMBL" id="RFM26957.1"/>
    </source>
</evidence>
<sequence length="2607" mass="287752">MILRLAERYRKTTACILATIFYTETVLAAYVKTVDALGRSRAADHGWYGTAHKINSAKAKLASPQPFLTGDAASGRGGSQPAMPGKLKQPLKKYVFQPGSSGPSQPEMQSFQSVNGNNMVDLFTGDFSYNIPLLDVGGYPVNIAYKSGISMDQEASWVGLGWNINPGTITRNMRGLPDDFKGNTDTIRKIMHVSDDVTIGVSGEKDMEIFGKSWLLQKAGLSILNPKAGIFHNSRTGWGVEGGVNVNIDAAKVTKGPMTTNLSIGITDNSQTGLTIQPSFSMFIDKHAKNDRLIYGGQFGSSFSYNSRTGIRGLQLNTNSAFQNTLKNGKFSTYSSGPFGANISFSSPAFTPTISMPYNSLMATVKLKFGTEDHGLFNNAFISGYYTRSGIADEDTALALPAYGYLNFQGSNRNRSALLDMNREKEIPYRESPQIPNLAVPSYTYDVFSVTGEGIGGMFRPYRGDIGFVYDHAIRTKDASGGITVELGAKGLAHYGVDIDLNRSYTQNGPWLNNNTMANTIGFQDPHGLFEASYFRNPGEKAINSADFYKAIGGDDVVTVNLQQNGSNITAASSLNRYHNNDFVENINLTPQNATKQTRDKRTQVITYLTAAEASVTGLSRYIDLYTPNKFDFGGCAPVPLPPDQNGIKGEYFTDANFQGHQYTRQDQSLFFDKKSQLQPEPGWSNDHFSARWHARLLAPVSGKYKLFLFDDDAMKLWLNDSLVINDTRDHGEATSTCEINLVGGVYYNLYAEYGQNKNDAWAQLQWIYPGGPNEHKPIPAKYFFVPDETSYYELDATRAKEKRVNAFRKENHLSEVDVVNTDGRRYVYGIPVYNLKQKEVSFSVFDPSKGTPATGLTAYGYNADGSVDYGKGNPRAYYSREEIPAYAHSFLLTGILSPDYVDLTGNGISEDDPGDAIKFNYSRIRSITNPYAWRAPFSDSATFNEGMKTDNSDNKANYVYGEKELWYMHSIESKNMVATFTTEDRKDGLAIDERGNKTDGGARRLKQIDLYTKADLIRNGAQATPVKTVHFAYSYKLCRGYNSTPANRGYDTGKLTLDSIWFTYNGNDKGKRNPYVFKYHSNNPRYATSGNDRWGSYKNALQNPGSVSGNIISNAEYPYSIQDSAIAAANAAAWTLNQVKLPSGGSINVDYESDDYAYVQNKRAASMLKVVGCAVAPGQGMSNSLYGSNGDEAKYFYVRVSSPVSGRDEVFDKYLRDIDKLYFRMNVAMPSDSYGSGSEYVSVYADIDKTYYEMVTSSLICIKVMGINSEGDDVGDKSPVAKAALNFLRLNLPSKAYPGSDFADGASWDNAIKTAYSMITNITNMFSSYEGQAKRRGWARSFDTTRSFVRLNSPDYKKYGGGLRVKRVTITDNWNAMTKQKESGYGQEYTYTTTTMVNGKPLTISSGVACWEPMIGGDENPFHLPLEYDKKISPLAPTEMGYTELPLGESFYPGASVGYSKVRVRSIHAKNIRSANGYEESSFYTAYDFPVKTEMTQLDGLNKKRYKPLLASLLHVNAKYYIGLSQGFKVELNDMHGKPRSQATYAETDPANPISYTETFYKTDNLQVPQKHLANTVWTINQAGKIDTTTTIGKDIELMVDMREQQSVTHASSIPINGDVFKIPVPPYIFLVPTILGLAQSEDNLFHSAVTTKVIQRYGLVDSVVAIDKGSRVTTQNLLYNSETGDVLLTKTINEFNDPIYNFTYPADWAYDGMGGAYKNVNAIATNLKLKDGKIVGGITTPGEDTTFFASGDELLAYSKPSTARTVDSCNDEFAAFPTVTRLWAINANELAGGKKNIYFIDENGVPFSGNDVTLKVTRSGRRNISAAAGSVTTLRHPLVKQAGGDYQLILDESSKVLTASAAEYRELWQVTEPHKQRSVKNCVPVAVDNGSGANSNCNCLTPLFSYLIQSGDLYANKYDGLTVNDMISRANSSGYAVSAACPILAVNLDKPFYAKTFETSASDYQAQIGDCIVSIAMKTDARYDFRSLTPVGCASTPGVVNLKYNFSTRPATKRLHVTKNMEHEFSNTFDVMKLRAGTLTTAPASTVSTYFKFEDLPVSSADALLSATMHLFAAREGFNPPQIGTASTPVKYADPDFLRLSIPVKDWTKDGVTDTAAHSWYEFAYNAIRPNNYYYNYTTDVTAALKQQYFTSGLGNTGFSIKDNQDCLPQPSTRYVAFASNLFPDITTKPYLEVTYNLPHDPSEVVATLQVLSCEHCENTTAQECYNPVMDTAVNPYNYGLLGVYRANKSYTYFSNRAQSDPQSATNIRTDGAFRDFVPFWTFGANGIFPQYDTTRWVWNSELTKFNTKGFEIENVDALGRYNAGLYGYNTTLPVAVIQNARYNESVFEGFEDYDFNQGSCETLCAASRHVDFSAVKSKITSEQAHTGKYSIAVNPNDAVGISATVYPADTTAVLGLNIETKNTACSEMGPVLSSIRSNGGVLLPVFSPLAGRQILVSGWSRESPDGVYKTYTHSQIGVSFTVNGSSVSQALLPQGTIIDGWQRYEGVFTVPGNATNFAINLMATGSSKVFFDDIRIHPYNANMKSFVYDPVTLRLVSELDENNYATFYEYDDDGTLIRVKKETERGIKTIKETRSALLKAEAVN</sequence>
<keyword evidence="3" id="KW-1185">Reference proteome</keyword>
<evidence type="ECO:0000259" key="1">
    <source>
        <dbReference type="PROSITE" id="PS51820"/>
    </source>
</evidence>
<dbReference type="Proteomes" id="UP000261284">
    <property type="component" value="Unassembled WGS sequence"/>
</dbReference>
<dbReference type="SMART" id="SM00758">
    <property type="entry name" value="PA14"/>
    <property type="match status" value="1"/>
</dbReference>
<accession>A0A3E1NGE7</accession>
<organism evidence="2 3">
    <name type="scientific">Deminuibacter soli</name>
    <dbReference type="NCBI Taxonomy" id="2291815"/>
    <lineage>
        <taxon>Bacteria</taxon>
        <taxon>Pseudomonadati</taxon>
        <taxon>Bacteroidota</taxon>
        <taxon>Chitinophagia</taxon>
        <taxon>Chitinophagales</taxon>
        <taxon>Chitinophagaceae</taxon>
        <taxon>Deminuibacter</taxon>
    </lineage>
</organism>
<dbReference type="EMBL" id="QTJU01000007">
    <property type="protein sequence ID" value="RFM26957.1"/>
    <property type="molecule type" value="Genomic_DNA"/>
</dbReference>
<gene>
    <name evidence="2" type="ORF">DXN05_18405</name>
</gene>
<dbReference type="SUPFAM" id="SSF56988">
    <property type="entry name" value="Anthrax protective antigen"/>
    <property type="match status" value="1"/>
</dbReference>
<name>A0A3E1NGE7_9BACT</name>
<reference evidence="2 3" key="1">
    <citation type="submission" date="2018-08" db="EMBL/GenBank/DDBJ databases">
        <title>Chitinophagaceae sp. K23C18032701, a novel bacterium isolated from forest soil.</title>
        <authorList>
            <person name="Wang C."/>
        </authorList>
    </citation>
    <scope>NUCLEOTIDE SEQUENCE [LARGE SCALE GENOMIC DNA]</scope>
    <source>
        <strain evidence="2 3">K23C18032701</strain>
    </source>
</reference>
<dbReference type="PROSITE" id="PS51820">
    <property type="entry name" value="PA14"/>
    <property type="match status" value="1"/>
</dbReference>
<evidence type="ECO:0000313" key="3">
    <source>
        <dbReference type="Proteomes" id="UP000261284"/>
    </source>
</evidence>
<dbReference type="InterPro" id="IPR011658">
    <property type="entry name" value="PA14_dom"/>
</dbReference>